<dbReference type="PANTHER" id="PTHR41247:SF1">
    <property type="entry name" value="HTH-TYPE TRANSCRIPTIONAL REPRESSOR YCNK"/>
    <property type="match status" value="1"/>
</dbReference>
<dbReference type="InterPro" id="IPR008719">
    <property type="entry name" value="N2O_reductase_NosL"/>
</dbReference>
<reference evidence="1 2" key="1">
    <citation type="submission" date="2019-04" db="EMBL/GenBank/DDBJ databases">
        <title>Mesorhizobium composti sp. nov., isolated from compost.</title>
        <authorList>
            <person name="Lin S.-Y."/>
            <person name="Hameed A."/>
            <person name="Hsieh Y.-T."/>
            <person name="Young C.-C."/>
        </authorList>
    </citation>
    <scope>NUCLEOTIDE SEQUENCE [LARGE SCALE GENOMIC DNA]</scope>
    <source>
        <strain evidence="1 2">CC-YTH430</strain>
    </source>
</reference>
<evidence type="ECO:0000313" key="2">
    <source>
        <dbReference type="Proteomes" id="UP000306441"/>
    </source>
</evidence>
<accession>A0ABY2Q3A2</accession>
<comment type="caution">
    <text evidence="1">The sequence shown here is derived from an EMBL/GenBank/DDBJ whole genome shotgun (WGS) entry which is preliminary data.</text>
</comment>
<keyword evidence="2" id="KW-1185">Reference proteome</keyword>
<dbReference type="Proteomes" id="UP000306441">
    <property type="component" value="Unassembled WGS sequence"/>
</dbReference>
<dbReference type="Gene3D" id="3.30.70.2050">
    <property type="match status" value="1"/>
</dbReference>
<dbReference type="EMBL" id="SSNY01000011">
    <property type="protein sequence ID" value="THF55509.1"/>
    <property type="molecule type" value="Genomic_DNA"/>
</dbReference>
<organism evidence="1 2">
    <name type="scientific">Ollibium composti</name>
    <dbReference type="NCBI Taxonomy" id="2675109"/>
    <lineage>
        <taxon>Bacteria</taxon>
        <taxon>Pseudomonadati</taxon>
        <taxon>Pseudomonadota</taxon>
        <taxon>Alphaproteobacteria</taxon>
        <taxon>Hyphomicrobiales</taxon>
        <taxon>Phyllobacteriaceae</taxon>
        <taxon>Ollibium</taxon>
    </lineage>
</organism>
<evidence type="ECO:0000313" key="1">
    <source>
        <dbReference type="EMBL" id="THF55509.1"/>
    </source>
</evidence>
<dbReference type="Gene3D" id="3.30.70.2060">
    <property type="match status" value="1"/>
</dbReference>
<gene>
    <name evidence="1" type="ORF">E6C48_17930</name>
</gene>
<dbReference type="Pfam" id="PF05573">
    <property type="entry name" value="NosL"/>
    <property type="match status" value="1"/>
</dbReference>
<dbReference type="SUPFAM" id="SSF160387">
    <property type="entry name" value="NosL/MerB-like"/>
    <property type="match status" value="1"/>
</dbReference>
<dbReference type="PANTHER" id="PTHR41247">
    <property type="entry name" value="HTH-TYPE TRANSCRIPTIONAL REPRESSOR YCNK"/>
    <property type="match status" value="1"/>
</dbReference>
<name>A0ABY2Q3A2_9HYPH</name>
<proteinExistence type="predicted"/>
<protein>
    <submittedName>
        <fullName evidence="1">Copper resistance protein CopZ</fullName>
    </submittedName>
</protein>
<sequence>MGRRADGVGRARLFEEGAVRPRLTVTLLSGLLLLLPALGACQREAEVPPVPFAMTEEAMGRYCGMNILEHAGPKGQIILAKYDEPIWFSSARDAIAFTMLPEEPKDIRAIYVSDMARAPSWDKPGAENWVDARQAFFVIGSDARGGMGAAEAVPFSTEAAAAAFVEDHGGRTVRFDAVPRDYILEQQAGSGAHAPSGEVD</sequence>